<dbReference type="GO" id="GO:0016747">
    <property type="term" value="F:acyltransferase activity, transferring groups other than amino-acyl groups"/>
    <property type="evidence" value="ECO:0007669"/>
    <property type="project" value="InterPro"/>
</dbReference>
<dbReference type="CDD" id="cd04301">
    <property type="entry name" value="NAT_SF"/>
    <property type="match status" value="1"/>
</dbReference>
<evidence type="ECO:0000313" key="5">
    <source>
        <dbReference type="Proteomes" id="UP000273278"/>
    </source>
</evidence>
<feature type="domain" description="N-acetyltransferase" evidence="3">
    <location>
        <begin position="1"/>
        <end position="141"/>
    </location>
</feature>
<evidence type="ECO:0000256" key="1">
    <source>
        <dbReference type="ARBA" id="ARBA00022679"/>
    </source>
</evidence>
<dbReference type="GeneID" id="41321770"/>
<dbReference type="Gene3D" id="3.40.630.30">
    <property type="match status" value="1"/>
</dbReference>
<protein>
    <submittedName>
        <fullName evidence="4">GNAT family N-acetyltransferase</fullName>
    </submittedName>
</protein>
<dbReference type="Proteomes" id="UP000273278">
    <property type="component" value="Chromosome"/>
</dbReference>
<sequence length="145" mass="16178">MRPEDSSRAYALICESLDSYFVPSIVDYFMMQWPGGQIVATDFTGDIIGYMAGSRLSGGRVSIALFCVKRGFRGQGIGSGMLDRFRRSAMMDGARSIQLEVRETNSEAISFYRRRGFMPVERLEHFYEDGGTGIRMVANVFGVGN</sequence>
<dbReference type="InterPro" id="IPR016181">
    <property type="entry name" value="Acyl_CoA_acyltransferase"/>
</dbReference>
<gene>
    <name evidence="4" type="ORF">BKD89_04850</name>
</gene>
<dbReference type="Pfam" id="PF00583">
    <property type="entry name" value="Acetyltransf_1"/>
    <property type="match status" value="1"/>
</dbReference>
<name>A0A3G3IH90_9ARCH</name>
<evidence type="ECO:0000313" key="4">
    <source>
        <dbReference type="EMBL" id="AYQ55131.1"/>
    </source>
</evidence>
<organism evidence="4 5">
    <name type="scientific">Methanomethylophilus alvi</name>
    <dbReference type="NCBI Taxonomy" id="1291540"/>
    <lineage>
        <taxon>Archaea</taxon>
        <taxon>Methanobacteriati</taxon>
        <taxon>Thermoplasmatota</taxon>
        <taxon>Thermoplasmata</taxon>
        <taxon>Methanomassiliicoccales</taxon>
        <taxon>Methanomethylophilaceae</taxon>
        <taxon>Methanomethylophilus</taxon>
    </lineage>
</organism>
<dbReference type="PANTHER" id="PTHR43800">
    <property type="entry name" value="PEPTIDYL-LYSINE N-ACETYLTRANSFERASE YJAB"/>
    <property type="match status" value="1"/>
</dbReference>
<dbReference type="RefSeq" id="WP_015504872.1">
    <property type="nucleotide sequence ID" value="NZ_CAYASN010000012.1"/>
</dbReference>
<keyword evidence="1 4" id="KW-0808">Transferase</keyword>
<dbReference type="PROSITE" id="PS51186">
    <property type="entry name" value="GNAT"/>
    <property type="match status" value="1"/>
</dbReference>
<evidence type="ECO:0000259" key="3">
    <source>
        <dbReference type="PROSITE" id="PS51186"/>
    </source>
</evidence>
<accession>A0A3G3IH90</accession>
<dbReference type="PANTHER" id="PTHR43800:SF1">
    <property type="entry name" value="PEPTIDYL-LYSINE N-ACETYLTRANSFERASE YJAB"/>
    <property type="match status" value="1"/>
</dbReference>
<keyword evidence="2" id="KW-0012">Acyltransferase</keyword>
<proteinExistence type="predicted"/>
<dbReference type="EMBL" id="CP017686">
    <property type="protein sequence ID" value="AYQ55131.1"/>
    <property type="molecule type" value="Genomic_DNA"/>
</dbReference>
<dbReference type="InterPro" id="IPR000182">
    <property type="entry name" value="GNAT_dom"/>
</dbReference>
<evidence type="ECO:0000256" key="2">
    <source>
        <dbReference type="ARBA" id="ARBA00023315"/>
    </source>
</evidence>
<reference evidence="4 5" key="1">
    <citation type="submission" date="2016-10" db="EMBL/GenBank/DDBJ databases">
        <title>Complete genome of the TMA-utilizing, human hosted archaeon Methanomethylophilus alvus Gen. nov, sp. nov., strain Mx-05, derived from a pure culture.</title>
        <authorList>
            <person name="Brugere J.-F."/>
            <person name="Ben Hania W."/>
            <person name="Chaudhary P.P."/>
            <person name="Gaci N."/>
            <person name="Borrel G."/>
            <person name="Cao Van Tuat L."/>
            <person name="Fardeau M.-L."/>
            <person name="Harris H.M.B."/>
            <person name="O'Toole P.W."/>
            <person name="Ollivier B."/>
        </authorList>
    </citation>
    <scope>NUCLEOTIDE SEQUENCE [LARGE SCALE GENOMIC DNA]</scope>
    <source>
        <strain evidence="4 5">Mx-05</strain>
    </source>
</reference>
<dbReference type="OMA" id="YYGRNRH"/>
<dbReference type="AlphaFoldDB" id="A0A3G3IH90"/>
<dbReference type="SUPFAM" id="SSF55729">
    <property type="entry name" value="Acyl-CoA N-acyltransferases (Nat)"/>
    <property type="match status" value="1"/>
</dbReference>